<comment type="similarity">
    <text evidence="10">Belongs to the acyltransferase CrtO family.</text>
</comment>
<name>A0A931E8R4_9BACT</name>
<comment type="pathway">
    <text evidence="9">Carotenoid biosynthesis; staphyloxanthin biosynthesis; staphyloxanthin from farnesyl diphosphate: step 5/5.</text>
</comment>
<dbReference type="InterPro" id="IPR044021">
    <property type="entry name" value="CrtO"/>
</dbReference>
<dbReference type="AlphaFoldDB" id="A0A931E8R4"/>
<accession>A0A931E8R4</accession>
<dbReference type="Proteomes" id="UP000628448">
    <property type="component" value="Unassembled WGS sequence"/>
</dbReference>
<reference evidence="14" key="1">
    <citation type="submission" date="2020-11" db="EMBL/GenBank/DDBJ databases">
        <title>Bacterial whole genome sequence for Panacibacter sp. DH6.</title>
        <authorList>
            <person name="Le V."/>
            <person name="Ko S."/>
            <person name="Ahn C.-Y."/>
            <person name="Oh H.-M."/>
        </authorList>
    </citation>
    <scope>NUCLEOTIDE SEQUENCE</scope>
    <source>
        <strain evidence="14">DH6</strain>
    </source>
</reference>
<evidence type="ECO:0000256" key="9">
    <source>
        <dbReference type="ARBA" id="ARBA00023588"/>
    </source>
</evidence>
<organism evidence="14 15">
    <name type="scientific">Panacibacter microcysteis</name>
    <dbReference type="NCBI Taxonomy" id="2793269"/>
    <lineage>
        <taxon>Bacteria</taxon>
        <taxon>Pseudomonadati</taxon>
        <taxon>Bacteroidota</taxon>
        <taxon>Chitinophagia</taxon>
        <taxon>Chitinophagales</taxon>
        <taxon>Chitinophagaceae</taxon>
        <taxon>Panacibacter</taxon>
    </lineage>
</organism>
<keyword evidence="7 13" id="KW-0472">Membrane</keyword>
<evidence type="ECO:0000256" key="2">
    <source>
        <dbReference type="ARBA" id="ARBA00022475"/>
    </source>
</evidence>
<comment type="subcellular location">
    <subcellularLocation>
        <location evidence="1">Cell membrane</location>
        <topology evidence="1">Single-pass membrane protein</topology>
    </subcellularLocation>
</comment>
<proteinExistence type="inferred from homology"/>
<dbReference type="RefSeq" id="WP_196991462.1">
    <property type="nucleotide sequence ID" value="NZ_JADWYR010000002.1"/>
</dbReference>
<evidence type="ECO:0000256" key="5">
    <source>
        <dbReference type="ARBA" id="ARBA00022729"/>
    </source>
</evidence>
<sequence length="154" mass="17773">MVYQYVSFSIAVVFISFIVGMLVTAALKKTSFYDTTLSNLNFIRSDNVNKWVGVNMVKWIVKNTPFKFLNQKLQLAGKSAGTDLQEVRKAMTSAETDHLAGFLFVTVFVFTKLYQQEWLFALTIMIANILMNLHPSLLQQQNKRRIDKIVKKRR</sequence>
<evidence type="ECO:0000256" key="1">
    <source>
        <dbReference type="ARBA" id="ARBA00004162"/>
    </source>
</evidence>
<feature type="transmembrane region" description="Helical" evidence="13">
    <location>
        <begin position="6"/>
        <end position="27"/>
    </location>
</feature>
<evidence type="ECO:0000256" key="8">
    <source>
        <dbReference type="ARBA" id="ARBA00023315"/>
    </source>
</evidence>
<evidence type="ECO:0000256" key="3">
    <source>
        <dbReference type="ARBA" id="ARBA00022679"/>
    </source>
</evidence>
<feature type="transmembrane region" description="Helical" evidence="13">
    <location>
        <begin position="120"/>
        <end position="138"/>
    </location>
</feature>
<comment type="caution">
    <text evidence="14">The sequence shown here is derived from an EMBL/GenBank/DDBJ whole genome shotgun (WGS) entry which is preliminary data.</text>
</comment>
<keyword evidence="3" id="KW-0808">Transferase</keyword>
<dbReference type="GO" id="GO:0016746">
    <property type="term" value="F:acyltransferase activity"/>
    <property type="evidence" value="ECO:0007669"/>
    <property type="project" value="UniProtKB-KW"/>
</dbReference>
<evidence type="ECO:0000313" key="14">
    <source>
        <dbReference type="EMBL" id="MBG9377375.1"/>
    </source>
</evidence>
<dbReference type="Pfam" id="PF18927">
    <property type="entry name" value="CrtO"/>
    <property type="match status" value="1"/>
</dbReference>
<dbReference type="GO" id="GO:0005886">
    <property type="term" value="C:plasma membrane"/>
    <property type="evidence" value="ECO:0007669"/>
    <property type="project" value="UniProtKB-SubCell"/>
</dbReference>
<keyword evidence="2" id="KW-1003">Cell membrane</keyword>
<keyword evidence="15" id="KW-1185">Reference proteome</keyword>
<keyword evidence="5" id="KW-0732">Signal</keyword>
<keyword evidence="4 13" id="KW-0812">Transmembrane</keyword>
<evidence type="ECO:0000256" key="4">
    <source>
        <dbReference type="ARBA" id="ARBA00022692"/>
    </source>
</evidence>
<evidence type="ECO:0000256" key="11">
    <source>
        <dbReference type="ARBA" id="ARBA00023667"/>
    </source>
</evidence>
<keyword evidence="6 13" id="KW-1133">Transmembrane helix</keyword>
<evidence type="ECO:0000313" key="15">
    <source>
        <dbReference type="Proteomes" id="UP000628448"/>
    </source>
</evidence>
<keyword evidence="8" id="KW-0012">Acyltransferase</keyword>
<evidence type="ECO:0000256" key="10">
    <source>
        <dbReference type="ARBA" id="ARBA00023603"/>
    </source>
</evidence>
<evidence type="ECO:0000256" key="13">
    <source>
        <dbReference type="SAM" id="Phobius"/>
    </source>
</evidence>
<evidence type="ECO:0000256" key="7">
    <source>
        <dbReference type="ARBA" id="ARBA00023136"/>
    </source>
</evidence>
<gene>
    <name evidence="14" type="ORF">I5907_14120</name>
</gene>
<evidence type="ECO:0000256" key="12">
    <source>
        <dbReference type="ARBA" id="ARBA00025324"/>
    </source>
</evidence>
<evidence type="ECO:0000256" key="6">
    <source>
        <dbReference type="ARBA" id="ARBA00022989"/>
    </source>
</evidence>
<dbReference type="EMBL" id="JADWYR010000002">
    <property type="protein sequence ID" value="MBG9377375.1"/>
    <property type="molecule type" value="Genomic_DNA"/>
</dbReference>
<protein>
    <recommendedName>
        <fullName evidence="11">Glycosyl-4,4'-diaponeurosporenoate acyltransferase</fullName>
    </recommendedName>
</protein>
<comment type="function">
    <text evidence="12">Catalyzes the acylation of glycosyl-4,4'-diaponeurosporenoate, i.e. the esterification of glucose at the C6'' position with the carboxyl group of the C(15) fatty acid 12-methyltetradecanoic acid, to yield staphyloxanthin. This is the last step in the biosynthesis of this orange pigment, present in most staphylococci strains.</text>
</comment>